<dbReference type="EC" id="2.1.1.-" evidence="4"/>
<evidence type="ECO:0000313" key="7">
    <source>
        <dbReference type="Proteomes" id="UP000220934"/>
    </source>
</evidence>
<evidence type="ECO:0000256" key="1">
    <source>
        <dbReference type="ARBA" id="ARBA00022603"/>
    </source>
</evidence>
<keyword evidence="1 6" id="KW-0489">Methyltransferase</keyword>
<name>A0AB36SSG1_9BACI</name>
<organism evidence="6 7">
    <name type="scientific">Bacillus toyonensis</name>
    <dbReference type="NCBI Taxonomy" id="155322"/>
    <lineage>
        <taxon>Bacteria</taxon>
        <taxon>Bacillati</taxon>
        <taxon>Bacillota</taxon>
        <taxon>Bacilli</taxon>
        <taxon>Bacillales</taxon>
        <taxon>Bacillaceae</taxon>
        <taxon>Bacillus</taxon>
        <taxon>Bacillus cereus group</taxon>
    </lineage>
</organism>
<sequence>MLNQVFNMDCLEGMKLIPDKSVDMILCDLPYGTTACKWDSIIPFDQLWQQYERIIKDNGAILLTASQPFTTKLIASNMKLFRYEWIWKKGNHVTGFPNANRMPLKNHENVLVFYKKLPKYYPQDLILLDKPIQKKQIRRMKVFGKRNNESLNNEYVKKYTNYPKSVIDFPRDSKTFHPTQKPVALFEYLIKTYTKEGETVLDNCMGSFTTAIACISTKRNYIGFEMDEEYWKLGNERVNKHIESLKHP</sequence>
<evidence type="ECO:0000256" key="3">
    <source>
        <dbReference type="ARBA" id="ARBA00022747"/>
    </source>
</evidence>
<evidence type="ECO:0000259" key="5">
    <source>
        <dbReference type="Pfam" id="PF01555"/>
    </source>
</evidence>
<dbReference type="GO" id="GO:0003677">
    <property type="term" value="F:DNA binding"/>
    <property type="evidence" value="ECO:0007669"/>
    <property type="project" value="InterPro"/>
</dbReference>
<reference evidence="6 7" key="1">
    <citation type="submission" date="2017-09" db="EMBL/GenBank/DDBJ databases">
        <title>Large-scale bioinformatics analysis of Bacillus genomes uncovers conserved roles of natural products in bacterial physiology.</title>
        <authorList>
            <consortium name="Agbiome Team Llc"/>
            <person name="Bleich R.M."/>
            <person name="Kirk G.J."/>
            <person name="Santa Maria K.C."/>
            <person name="Allen S.E."/>
            <person name="Farag S."/>
            <person name="Shank E.A."/>
            <person name="Bowers A."/>
        </authorList>
    </citation>
    <scope>NUCLEOTIDE SEQUENCE [LARGE SCALE GENOMIC DNA]</scope>
    <source>
        <strain evidence="6 7">AFS027958</strain>
    </source>
</reference>
<dbReference type="Proteomes" id="UP000220934">
    <property type="component" value="Unassembled WGS sequence"/>
</dbReference>
<dbReference type="EMBL" id="NUAJ01000005">
    <property type="protein sequence ID" value="PEN57126.1"/>
    <property type="molecule type" value="Genomic_DNA"/>
</dbReference>
<dbReference type="InterPro" id="IPR001091">
    <property type="entry name" value="RM_Methyltransferase"/>
</dbReference>
<gene>
    <name evidence="6" type="ORF">CN596_04045</name>
</gene>
<dbReference type="PRINTS" id="PR00508">
    <property type="entry name" value="S21N4MTFRASE"/>
</dbReference>
<dbReference type="GO" id="GO:0008170">
    <property type="term" value="F:N-methyltransferase activity"/>
    <property type="evidence" value="ECO:0007669"/>
    <property type="project" value="InterPro"/>
</dbReference>
<feature type="domain" description="DNA methylase N-4/N-6" evidence="5">
    <location>
        <begin position="22"/>
        <end position="234"/>
    </location>
</feature>
<evidence type="ECO:0000313" key="6">
    <source>
        <dbReference type="EMBL" id="PEN57126.1"/>
    </source>
</evidence>
<evidence type="ECO:0000256" key="4">
    <source>
        <dbReference type="RuleBase" id="RU362026"/>
    </source>
</evidence>
<dbReference type="Pfam" id="PF01555">
    <property type="entry name" value="N6_N4_Mtase"/>
    <property type="match status" value="1"/>
</dbReference>
<keyword evidence="2" id="KW-0808">Transferase</keyword>
<dbReference type="InterPro" id="IPR002941">
    <property type="entry name" value="DNA_methylase_N4/N6"/>
</dbReference>
<comment type="similarity">
    <text evidence="4">Belongs to the N(4)/N(6)-methyltransferase family.</text>
</comment>
<evidence type="ECO:0000256" key="2">
    <source>
        <dbReference type="ARBA" id="ARBA00022679"/>
    </source>
</evidence>
<dbReference type="SUPFAM" id="SSF53335">
    <property type="entry name" value="S-adenosyl-L-methionine-dependent methyltransferases"/>
    <property type="match status" value="1"/>
</dbReference>
<dbReference type="Gene3D" id="3.40.50.150">
    <property type="entry name" value="Vaccinia Virus protein VP39"/>
    <property type="match status" value="1"/>
</dbReference>
<accession>A0AB36SSG1</accession>
<dbReference type="InterPro" id="IPR029063">
    <property type="entry name" value="SAM-dependent_MTases_sf"/>
</dbReference>
<comment type="caution">
    <text evidence="6">The sequence shown here is derived from an EMBL/GenBank/DDBJ whole genome shotgun (WGS) entry which is preliminary data.</text>
</comment>
<dbReference type="AlphaFoldDB" id="A0AB36SSG1"/>
<keyword evidence="3" id="KW-0680">Restriction system</keyword>
<dbReference type="RefSeq" id="WP_098060229.1">
    <property type="nucleotide sequence ID" value="NZ_JARMKY010000089.1"/>
</dbReference>
<protein>
    <recommendedName>
        <fullName evidence="4">Methyltransferase</fullName>
        <ecNumber evidence="4">2.1.1.-</ecNumber>
    </recommendedName>
</protein>
<dbReference type="GO" id="GO:0009307">
    <property type="term" value="P:DNA restriction-modification system"/>
    <property type="evidence" value="ECO:0007669"/>
    <property type="project" value="UniProtKB-KW"/>
</dbReference>
<dbReference type="GO" id="GO:0032259">
    <property type="term" value="P:methylation"/>
    <property type="evidence" value="ECO:0007669"/>
    <property type="project" value="UniProtKB-KW"/>
</dbReference>
<proteinExistence type="inferred from homology"/>